<keyword evidence="1" id="KW-0472">Membrane</keyword>
<feature type="transmembrane region" description="Helical" evidence="1">
    <location>
        <begin position="69"/>
        <end position="89"/>
    </location>
</feature>
<evidence type="ECO:0000313" key="5">
    <source>
        <dbReference type="Proteomes" id="UP000070063"/>
    </source>
</evidence>
<dbReference type="STRING" id="28035.B6N84_10565"/>
<gene>
    <name evidence="4" type="ORF">EQ812_09145</name>
    <name evidence="3" type="ORF">FO454_11830</name>
    <name evidence="2" type="ORF">HMPREF3225_02142</name>
</gene>
<reference evidence="3 7" key="3">
    <citation type="submission" date="2019-07" db="EMBL/GenBank/DDBJ databases">
        <title>Comparative genome analysis of staphylococcus lugdunensis shows clonal complex-dependent diversity of the putative virulence factor, ess/type vii locus.</title>
        <authorList>
            <person name="Lebeurre J."/>
            <person name="Dahyot S."/>
            <person name="Diene S."/>
            <person name="Paulay A."/>
            <person name="Aubourg M."/>
            <person name="Argemi X."/>
            <person name="Giard J.-C."/>
            <person name="Tournier I."/>
            <person name="Francois P."/>
            <person name="Pestel-Caron M."/>
        </authorList>
    </citation>
    <scope>NUCLEOTIDE SEQUENCE [LARGE SCALE GENOMIC DNA]</scope>
    <source>
        <strain evidence="3 7">SL13</strain>
    </source>
</reference>
<organism evidence="4 6">
    <name type="scientific">Staphylococcus lugdunensis</name>
    <dbReference type="NCBI Taxonomy" id="28035"/>
    <lineage>
        <taxon>Bacteria</taxon>
        <taxon>Bacillati</taxon>
        <taxon>Bacillota</taxon>
        <taxon>Bacilli</taxon>
        <taxon>Bacillales</taxon>
        <taxon>Staphylococcaceae</taxon>
        <taxon>Staphylococcus</taxon>
    </lineage>
</organism>
<feature type="transmembrane region" description="Helical" evidence="1">
    <location>
        <begin position="39"/>
        <end position="57"/>
    </location>
</feature>
<sequence>MNDKFDTKVVYIMQGRYIARIYFIILIVISLFESRIFEFMTLNIFLAYIPFELCLLLKLFKPKKVIEWPLFIIFSLIFLLMVPNTFYMVTDLIHLNQFTFNFYLTLNLMEWIFFTYLLLGVFFALYCMTLIYLELYYFTSHQWINIILVAVVMFLSGLGIYIGRFLRFHSVFLINQPFKIIENVVSSLSGKSLIFILLMVVLQATLFIFAKGVRHTQ</sequence>
<dbReference type="EMBL" id="LRQI01000089">
    <property type="protein sequence ID" value="KXA36690.1"/>
    <property type="molecule type" value="Genomic_DNA"/>
</dbReference>
<reference evidence="4 6" key="2">
    <citation type="journal article" date="2019" name="Sci. Transl. Med.">
        <title>Quorum sensing between bacterial species on the skin protects against epidermal injury in atopic dermatitis.</title>
        <authorList>
            <person name="Williams M.R."/>
        </authorList>
    </citation>
    <scope>NUCLEOTIDE SEQUENCE [LARGE SCALE GENOMIC DNA]</scope>
    <source>
        <strain evidence="4 6">E7</strain>
    </source>
</reference>
<feature type="transmembrane region" description="Helical" evidence="1">
    <location>
        <begin position="17"/>
        <end position="33"/>
    </location>
</feature>
<evidence type="ECO:0000313" key="6">
    <source>
        <dbReference type="Proteomes" id="UP000293637"/>
    </source>
</evidence>
<reference evidence="2 5" key="1">
    <citation type="submission" date="2016-01" db="EMBL/GenBank/DDBJ databases">
        <authorList>
            <person name="Mitreva M."/>
            <person name="Pepin K.H."/>
            <person name="Mihindukulasuriya K.A."/>
            <person name="Fulton R."/>
            <person name="Fronick C."/>
            <person name="O'Laughlin M."/>
            <person name="Miner T."/>
            <person name="Herter B."/>
            <person name="Rosa B.A."/>
            <person name="Cordes M."/>
            <person name="Tomlinson C."/>
            <person name="Wollam A."/>
            <person name="Palsikar V.B."/>
            <person name="Mardis E.R."/>
            <person name="Wilson R.K."/>
        </authorList>
    </citation>
    <scope>NUCLEOTIDE SEQUENCE [LARGE SCALE GENOMIC DNA]</scope>
    <source>
        <strain evidence="2 5">MJR7738</strain>
    </source>
</reference>
<name>A0A133Q1E9_STALU</name>
<evidence type="ECO:0000256" key="1">
    <source>
        <dbReference type="SAM" id="Phobius"/>
    </source>
</evidence>
<dbReference type="AlphaFoldDB" id="A0A133Q1E9"/>
<feature type="transmembrane region" description="Helical" evidence="1">
    <location>
        <begin position="109"/>
        <end position="131"/>
    </location>
</feature>
<dbReference type="Proteomes" id="UP000293637">
    <property type="component" value="Unassembled WGS sequence"/>
</dbReference>
<accession>A0A133Q1E9</accession>
<feature type="transmembrane region" description="Helical" evidence="1">
    <location>
        <begin position="192"/>
        <end position="210"/>
    </location>
</feature>
<dbReference type="EMBL" id="CP041722">
    <property type="protein sequence ID" value="QEX39557.1"/>
    <property type="molecule type" value="Genomic_DNA"/>
</dbReference>
<keyword evidence="7" id="KW-1185">Reference proteome</keyword>
<dbReference type="InterPro" id="IPR009793">
    <property type="entry name" value="DUF1361"/>
</dbReference>
<evidence type="ECO:0000313" key="2">
    <source>
        <dbReference type="EMBL" id="KXA36690.1"/>
    </source>
</evidence>
<evidence type="ECO:0000313" key="4">
    <source>
        <dbReference type="EMBL" id="TBW71963.1"/>
    </source>
</evidence>
<evidence type="ECO:0000313" key="3">
    <source>
        <dbReference type="EMBL" id="QEX39557.1"/>
    </source>
</evidence>
<protein>
    <submittedName>
        <fullName evidence="4">DUF1361 domain-containing protein</fullName>
    </submittedName>
</protein>
<accession>A0A223I4F2</accession>
<feature type="transmembrane region" description="Helical" evidence="1">
    <location>
        <begin position="143"/>
        <end position="163"/>
    </location>
</feature>
<keyword evidence="1" id="KW-1133">Transmembrane helix</keyword>
<dbReference type="eggNOG" id="COG4330">
    <property type="taxonomic scope" value="Bacteria"/>
</dbReference>
<proteinExistence type="predicted"/>
<dbReference type="Pfam" id="PF07099">
    <property type="entry name" value="DUF1361"/>
    <property type="match status" value="1"/>
</dbReference>
<dbReference type="EMBL" id="SCHB01000005">
    <property type="protein sequence ID" value="TBW71963.1"/>
    <property type="molecule type" value="Genomic_DNA"/>
</dbReference>
<dbReference type="Proteomes" id="UP000325462">
    <property type="component" value="Chromosome"/>
</dbReference>
<keyword evidence="1" id="KW-0812">Transmembrane</keyword>
<dbReference type="Proteomes" id="UP000070063">
    <property type="component" value="Unassembled WGS sequence"/>
</dbReference>
<evidence type="ECO:0000313" key="7">
    <source>
        <dbReference type="Proteomes" id="UP000325462"/>
    </source>
</evidence>